<reference evidence="15" key="1">
    <citation type="submission" date="2020-09" db="EMBL/GenBank/DDBJ databases">
        <authorList>
            <person name="Kikuchi T."/>
        </authorList>
    </citation>
    <scope>NUCLEOTIDE SEQUENCE</scope>
    <source>
        <strain evidence="15">Ka4C1</strain>
    </source>
</reference>
<keyword evidence="7" id="KW-0915">Sodium</keyword>
<keyword evidence="9 14" id="KW-0472">Membrane</keyword>
<proteinExistence type="inferred from homology"/>
<dbReference type="EMBL" id="CAJFCV020000001">
    <property type="protein sequence ID" value="CAG9089713.1"/>
    <property type="molecule type" value="Genomic_DNA"/>
</dbReference>
<keyword evidence="12" id="KW-0407">Ion channel</keyword>
<keyword evidence="11" id="KW-0739">Sodium transport</keyword>
<evidence type="ECO:0000256" key="10">
    <source>
        <dbReference type="ARBA" id="ARBA00023180"/>
    </source>
</evidence>
<dbReference type="GO" id="GO:0005886">
    <property type="term" value="C:plasma membrane"/>
    <property type="evidence" value="ECO:0007669"/>
    <property type="project" value="TreeGrafter"/>
</dbReference>
<dbReference type="AlphaFoldDB" id="A0A7I8XLG3"/>
<keyword evidence="3" id="KW-0813">Transport</keyword>
<comment type="subcellular location">
    <subcellularLocation>
        <location evidence="1">Membrane</location>
        <topology evidence="1">Multi-pass membrane protein</topology>
    </subcellularLocation>
</comment>
<comment type="similarity">
    <text evidence="2">Belongs to the amiloride-sensitive sodium channel (TC 1.A.6) family.</text>
</comment>
<evidence type="ECO:0000256" key="13">
    <source>
        <dbReference type="SAM" id="MobiDB-lite"/>
    </source>
</evidence>
<evidence type="ECO:0000256" key="8">
    <source>
        <dbReference type="ARBA" id="ARBA00023065"/>
    </source>
</evidence>
<evidence type="ECO:0000256" key="9">
    <source>
        <dbReference type="ARBA" id="ARBA00023136"/>
    </source>
</evidence>
<dbReference type="GO" id="GO:0015280">
    <property type="term" value="F:ligand-gated sodium channel activity"/>
    <property type="evidence" value="ECO:0007669"/>
    <property type="project" value="TreeGrafter"/>
</dbReference>
<evidence type="ECO:0000256" key="12">
    <source>
        <dbReference type="ARBA" id="ARBA00023303"/>
    </source>
</evidence>
<dbReference type="PANTHER" id="PTHR11690:SF300">
    <property type="entry name" value="PICKPOCKET PROTEIN 19"/>
    <property type="match status" value="1"/>
</dbReference>
<dbReference type="Proteomes" id="UP000582659">
    <property type="component" value="Unassembled WGS sequence"/>
</dbReference>
<comment type="caution">
    <text evidence="15">The sequence shown here is derived from an EMBL/GenBank/DDBJ whole genome shotgun (WGS) entry which is preliminary data.</text>
</comment>
<evidence type="ECO:0000256" key="5">
    <source>
        <dbReference type="ARBA" id="ARBA00022692"/>
    </source>
</evidence>
<keyword evidence="6 14" id="KW-1133">Transmembrane helix</keyword>
<evidence type="ECO:0000256" key="4">
    <source>
        <dbReference type="ARBA" id="ARBA00022461"/>
    </source>
</evidence>
<keyword evidence="4" id="KW-0894">Sodium channel</keyword>
<evidence type="ECO:0000256" key="2">
    <source>
        <dbReference type="ARBA" id="ARBA00007193"/>
    </source>
</evidence>
<evidence type="ECO:0000313" key="16">
    <source>
        <dbReference type="Proteomes" id="UP000659654"/>
    </source>
</evidence>
<keyword evidence="10" id="KW-0325">Glycoprotein</keyword>
<dbReference type="Proteomes" id="UP000659654">
    <property type="component" value="Unassembled WGS sequence"/>
</dbReference>
<keyword evidence="8" id="KW-0406">Ion transport</keyword>
<organism evidence="15 16">
    <name type="scientific">Bursaphelenchus xylophilus</name>
    <name type="common">Pinewood nematode worm</name>
    <name type="synonym">Aphelenchoides xylophilus</name>
    <dbReference type="NCBI Taxonomy" id="6326"/>
    <lineage>
        <taxon>Eukaryota</taxon>
        <taxon>Metazoa</taxon>
        <taxon>Ecdysozoa</taxon>
        <taxon>Nematoda</taxon>
        <taxon>Chromadorea</taxon>
        <taxon>Rhabditida</taxon>
        <taxon>Tylenchina</taxon>
        <taxon>Tylenchomorpha</taxon>
        <taxon>Aphelenchoidea</taxon>
        <taxon>Aphelenchoididae</taxon>
        <taxon>Bursaphelenchus</taxon>
    </lineage>
</organism>
<evidence type="ECO:0000313" key="15">
    <source>
        <dbReference type="EMBL" id="CAD5212057.1"/>
    </source>
</evidence>
<evidence type="ECO:0000256" key="7">
    <source>
        <dbReference type="ARBA" id="ARBA00023053"/>
    </source>
</evidence>
<gene>
    <name evidence="15" type="ORF">BXYJ_LOCUS2729</name>
</gene>
<feature type="transmembrane region" description="Helical" evidence="14">
    <location>
        <begin position="6"/>
        <end position="27"/>
    </location>
</feature>
<keyword evidence="16" id="KW-1185">Reference proteome</keyword>
<sequence length="608" mass="67571">MSKRWLLVFCLAVVCTLLWAIHTLLFVHEYAKGYQKVLDTRHSIDHQPLPTLVICNKFPFNQPDLDRFGASFNQDIVLEYLRHWLEHSYGADPSTIPLNSSAATAAEGIISQNLLGDSFKQHLDSFLLPCPQLLAQCVVQGALLSGPECCASFVKPYLSTLEGLCFVFEATNVTQEGFMVDQGIRLDFKIAHDSFSPVRHPGIKLFIKPPNSSALRLATELDQPIELPSGKSVSALIQRETTSFLGGHCGQTSEDAHSQDSANSTKPSLPQCLVEESIRMCRCVPLSVVLWVYRGDFSGQLISQLNATSICTAGEYDRCSRAFMEVSRPAYWNTEVATLRNRLATSLRTCKSKARLPCQQVNYNPKISTQQIPTTNDYTATFSVAYESTDLIEKIHQPNPSFFELLSFAGYNLALWFAIAFLFWLFLTTTCCRFNKTAHKVKPGPSLVQSAENSRPSSQDQVLVGRNVLPPIGTARSIQDSTKGLVRSIALPSTSSTSVNVNPCENPNNACTTNQFCVKIIDPIFKHKGYKTYKSDCYASTTFASYQNTTTIESGRCYNYTDGASPPKTYYYCFCNNRDYCNSTPGLAVVVLVPFSLSLLSYLVARRL</sequence>
<evidence type="ECO:0000256" key="3">
    <source>
        <dbReference type="ARBA" id="ARBA00022448"/>
    </source>
</evidence>
<name>A0A7I8XLG3_BURXY</name>
<evidence type="ECO:0000256" key="6">
    <source>
        <dbReference type="ARBA" id="ARBA00022989"/>
    </source>
</evidence>
<feature type="transmembrane region" description="Helical" evidence="14">
    <location>
        <begin position="402"/>
        <end position="427"/>
    </location>
</feature>
<keyword evidence="5 14" id="KW-0812">Transmembrane</keyword>
<dbReference type="PANTHER" id="PTHR11690">
    <property type="entry name" value="AMILORIDE-SENSITIVE SODIUM CHANNEL-RELATED"/>
    <property type="match status" value="1"/>
</dbReference>
<protein>
    <submittedName>
        <fullName evidence="15">(pine wood nematode) hypothetical protein</fullName>
    </submittedName>
</protein>
<feature type="transmembrane region" description="Helical" evidence="14">
    <location>
        <begin position="586"/>
        <end position="605"/>
    </location>
</feature>
<evidence type="ECO:0000256" key="11">
    <source>
        <dbReference type="ARBA" id="ARBA00023201"/>
    </source>
</evidence>
<dbReference type="InterPro" id="IPR001873">
    <property type="entry name" value="ENaC"/>
</dbReference>
<feature type="region of interest" description="Disordered" evidence="13">
    <location>
        <begin position="248"/>
        <end position="267"/>
    </location>
</feature>
<evidence type="ECO:0000256" key="14">
    <source>
        <dbReference type="SAM" id="Phobius"/>
    </source>
</evidence>
<dbReference type="EMBL" id="CAJFDI010000001">
    <property type="protein sequence ID" value="CAD5212057.1"/>
    <property type="molecule type" value="Genomic_DNA"/>
</dbReference>
<accession>A0A7I8XLG3</accession>
<evidence type="ECO:0000256" key="1">
    <source>
        <dbReference type="ARBA" id="ARBA00004141"/>
    </source>
</evidence>
<dbReference type="OrthoDB" id="5820377at2759"/>